<comment type="caution">
    <text evidence="2">The sequence shown here is derived from an EMBL/GenBank/DDBJ whole genome shotgun (WGS) entry which is preliminary data.</text>
</comment>
<dbReference type="GO" id="GO:0045505">
    <property type="term" value="F:dynein intermediate chain binding"/>
    <property type="evidence" value="ECO:0007669"/>
    <property type="project" value="InterPro"/>
</dbReference>
<accession>A0A6A3HD58</accession>
<evidence type="ECO:0000313" key="2">
    <source>
        <dbReference type="EMBL" id="KAE8967441.1"/>
    </source>
</evidence>
<dbReference type="GO" id="GO:0030286">
    <property type="term" value="C:dynein complex"/>
    <property type="evidence" value="ECO:0007669"/>
    <property type="project" value="InterPro"/>
</dbReference>
<feature type="domain" description="Dynein heavy chain hydrolytic ATP-binding dynein motor region" evidence="1">
    <location>
        <begin position="6"/>
        <end position="52"/>
    </location>
</feature>
<name>A0A6A3HD58_9STRA</name>
<dbReference type="AlphaFoldDB" id="A0A6A3HD58"/>
<evidence type="ECO:0000313" key="3">
    <source>
        <dbReference type="Proteomes" id="UP000435112"/>
    </source>
</evidence>
<evidence type="ECO:0000259" key="1">
    <source>
        <dbReference type="Pfam" id="PF12774"/>
    </source>
</evidence>
<dbReference type="InterPro" id="IPR035699">
    <property type="entry name" value="AAA_6"/>
</dbReference>
<dbReference type="GO" id="GO:0007018">
    <property type="term" value="P:microtubule-based movement"/>
    <property type="evidence" value="ECO:0007669"/>
    <property type="project" value="InterPro"/>
</dbReference>
<organism evidence="2 3">
    <name type="scientific">Phytophthora rubi</name>
    <dbReference type="NCBI Taxonomy" id="129364"/>
    <lineage>
        <taxon>Eukaryota</taxon>
        <taxon>Sar</taxon>
        <taxon>Stramenopiles</taxon>
        <taxon>Oomycota</taxon>
        <taxon>Peronosporomycetes</taxon>
        <taxon>Peronosporales</taxon>
        <taxon>Peronosporaceae</taxon>
        <taxon>Phytophthora</taxon>
    </lineage>
</organism>
<gene>
    <name evidence="2" type="ORF">PR002_g28060</name>
</gene>
<dbReference type="GO" id="GO:0051959">
    <property type="term" value="F:dynein light intermediate chain binding"/>
    <property type="evidence" value="ECO:0007669"/>
    <property type="project" value="InterPro"/>
</dbReference>
<dbReference type="Gene3D" id="3.40.50.300">
    <property type="entry name" value="P-loop containing nucleotide triphosphate hydrolases"/>
    <property type="match status" value="1"/>
</dbReference>
<proteinExistence type="predicted"/>
<dbReference type="Pfam" id="PF12774">
    <property type="entry name" value="AAA_6"/>
    <property type="match status" value="1"/>
</dbReference>
<protein>
    <recommendedName>
        <fullName evidence="1">Dynein heavy chain hydrolytic ATP-binding dynein motor region domain-containing protein</fullName>
    </recommendedName>
</protein>
<sequence>MSRACTSVVTKLGAAPTGPAGAGKTESSKVKYLAKAMPIQCVFNCSEQIDYCSGGYEDKP</sequence>
<dbReference type="InterPro" id="IPR026983">
    <property type="entry name" value="DHC"/>
</dbReference>
<reference evidence="2 3" key="1">
    <citation type="submission" date="2018-09" db="EMBL/GenBank/DDBJ databases">
        <title>Genomic investigation of the strawberry pathogen Phytophthora fragariae indicates pathogenicity is determined by transcriptional variation in three key races.</title>
        <authorList>
            <person name="Adams T.M."/>
            <person name="Armitage A.D."/>
            <person name="Sobczyk M.K."/>
            <person name="Bates H.J."/>
            <person name="Dunwell J.M."/>
            <person name="Nellist C.F."/>
            <person name="Harrison R.J."/>
        </authorList>
    </citation>
    <scope>NUCLEOTIDE SEQUENCE [LARGE SCALE GENOMIC DNA]</scope>
    <source>
        <strain evidence="2 3">SCRP324</strain>
    </source>
</reference>
<dbReference type="Proteomes" id="UP000435112">
    <property type="component" value="Unassembled WGS sequence"/>
</dbReference>
<dbReference type="GO" id="GO:0005524">
    <property type="term" value="F:ATP binding"/>
    <property type="evidence" value="ECO:0007669"/>
    <property type="project" value="InterPro"/>
</dbReference>
<dbReference type="InterPro" id="IPR027417">
    <property type="entry name" value="P-loop_NTPase"/>
</dbReference>
<dbReference type="PANTHER" id="PTHR22878">
    <property type="entry name" value="DYNEIN HEAVY CHAIN 6, AXONEMAL-LIKE-RELATED"/>
    <property type="match status" value="1"/>
</dbReference>
<dbReference type="EMBL" id="QXFU01004707">
    <property type="protein sequence ID" value="KAE8967441.1"/>
    <property type="molecule type" value="Genomic_DNA"/>
</dbReference>
<dbReference type="PANTHER" id="PTHR22878:SF68">
    <property type="entry name" value="DYNEIN HEAVY CHAIN 6, AXONEMAL-LIKE"/>
    <property type="match status" value="1"/>
</dbReference>